<comment type="caution">
    <text evidence="4">The sequence shown here is derived from an EMBL/GenBank/DDBJ whole genome shotgun (WGS) entry which is preliminary data.</text>
</comment>
<dbReference type="InterPro" id="IPR057084">
    <property type="entry name" value="Int_N"/>
</dbReference>
<organism evidence="4 5">
    <name type="scientific">Aeromonas veronii</name>
    <dbReference type="NCBI Taxonomy" id="654"/>
    <lineage>
        <taxon>Bacteria</taxon>
        <taxon>Pseudomonadati</taxon>
        <taxon>Pseudomonadota</taxon>
        <taxon>Gammaproteobacteria</taxon>
        <taxon>Aeromonadales</taxon>
        <taxon>Aeromonadaceae</taxon>
        <taxon>Aeromonas</taxon>
    </lineage>
</organism>
<dbReference type="InterPro" id="IPR002104">
    <property type="entry name" value="Integrase_catalytic"/>
</dbReference>
<dbReference type="RefSeq" id="WP_120416406.1">
    <property type="nucleotide sequence ID" value="NZ_RAWX01000009.1"/>
</dbReference>
<dbReference type="InterPro" id="IPR013762">
    <property type="entry name" value="Integrase-like_cat_sf"/>
</dbReference>
<evidence type="ECO:0000259" key="3">
    <source>
        <dbReference type="PROSITE" id="PS51898"/>
    </source>
</evidence>
<keyword evidence="2" id="KW-0233">DNA recombination</keyword>
<dbReference type="EMBL" id="RAWX01000009">
    <property type="protein sequence ID" value="RKJ83804.1"/>
    <property type="molecule type" value="Genomic_DNA"/>
</dbReference>
<dbReference type="PANTHER" id="PTHR30349:SF93">
    <property type="entry name" value="FELS-2 PROPHAGE PROTEIN"/>
    <property type="match status" value="1"/>
</dbReference>
<evidence type="ECO:0000256" key="2">
    <source>
        <dbReference type="ARBA" id="ARBA00023172"/>
    </source>
</evidence>
<dbReference type="Proteomes" id="UP000281725">
    <property type="component" value="Unassembled WGS sequence"/>
</dbReference>
<dbReference type="SUPFAM" id="SSF56349">
    <property type="entry name" value="DNA breaking-rejoining enzymes"/>
    <property type="match status" value="1"/>
</dbReference>
<evidence type="ECO:0000256" key="1">
    <source>
        <dbReference type="ARBA" id="ARBA00022908"/>
    </source>
</evidence>
<keyword evidence="1" id="KW-0229">DNA integration</keyword>
<dbReference type="GO" id="GO:0003677">
    <property type="term" value="F:DNA binding"/>
    <property type="evidence" value="ECO:0007669"/>
    <property type="project" value="InterPro"/>
</dbReference>
<gene>
    <name evidence="4" type="ORF">D6R50_24185</name>
</gene>
<dbReference type="InterPro" id="IPR050090">
    <property type="entry name" value="Tyrosine_recombinase_XerCD"/>
</dbReference>
<accession>A0A3A9IAG5</accession>
<dbReference type="Pfam" id="PF00589">
    <property type="entry name" value="Phage_integrase"/>
    <property type="match status" value="1"/>
</dbReference>
<evidence type="ECO:0000313" key="5">
    <source>
        <dbReference type="Proteomes" id="UP000281725"/>
    </source>
</evidence>
<protein>
    <submittedName>
        <fullName evidence="4">Integrase</fullName>
    </submittedName>
</protein>
<dbReference type="GO" id="GO:0015074">
    <property type="term" value="P:DNA integration"/>
    <property type="evidence" value="ECO:0007669"/>
    <property type="project" value="UniProtKB-KW"/>
</dbReference>
<feature type="domain" description="Tyr recombinase" evidence="3">
    <location>
        <begin position="159"/>
        <end position="317"/>
    </location>
</feature>
<proteinExistence type="predicted"/>
<dbReference type="CDD" id="cd00796">
    <property type="entry name" value="INT_Rci_Hp1_C"/>
    <property type="match status" value="1"/>
</dbReference>
<dbReference type="Pfam" id="PF24624">
    <property type="entry name" value="Int_N"/>
    <property type="match status" value="1"/>
</dbReference>
<sequence>MSIKSTAEGYLVDIRPQGRDGKRIRKRFKTKSEAQQFERWVLSTQHDKEWLGRPPDTRLLSELIELWWRFHGQTLKVGAATKQKLHNIDAAMGHPQARHVDKKAFTEYRARRLDAGRQHRTINHEQNMLSGVFTTLIELGHYHHEHPLKELKKIKDPQRAMGFLTRAEISALLSSVDGDNEKAIKMCLATGARWNEATGLRREDVVNERVTFTNTKNGRNRTVPISRALFDEITHGKSGGRLFPDVDYLTVRERIKAIAPGLPAGQAAHALRHSFASHFMMGGGNILALQRILGHHNIQQTMTYAHFAPDYLSDAVRFNPLENDESTRG</sequence>
<dbReference type="PROSITE" id="PS51898">
    <property type="entry name" value="TYR_RECOMBINASE"/>
    <property type="match status" value="1"/>
</dbReference>
<name>A0A3A9IAG5_AERVE</name>
<evidence type="ECO:0000313" key="4">
    <source>
        <dbReference type="EMBL" id="RKJ83804.1"/>
    </source>
</evidence>
<dbReference type="PANTHER" id="PTHR30349">
    <property type="entry name" value="PHAGE INTEGRASE-RELATED"/>
    <property type="match status" value="1"/>
</dbReference>
<dbReference type="Gene3D" id="1.10.443.10">
    <property type="entry name" value="Intergrase catalytic core"/>
    <property type="match status" value="1"/>
</dbReference>
<dbReference type="AlphaFoldDB" id="A0A3A9IAG5"/>
<dbReference type="GO" id="GO:0006310">
    <property type="term" value="P:DNA recombination"/>
    <property type="evidence" value="ECO:0007669"/>
    <property type="project" value="UniProtKB-KW"/>
</dbReference>
<reference evidence="4 5" key="1">
    <citation type="submission" date="2018-09" db="EMBL/GenBank/DDBJ databases">
        <title>Genome sequencing of Aeromonas veronii MS-17-88.</title>
        <authorList>
            <person name="Tekedar H.C."/>
            <person name="Arick M.A."/>
            <person name="Hsu C.-Y."/>
            <person name="Thrash A."/>
            <person name="Karsi A."/>
            <person name="Lawrence M.L."/>
            <person name="Abdelhamed H."/>
        </authorList>
    </citation>
    <scope>NUCLEOTIDE SEQUENCE [LARGE SCALE GENOMIC DNA]</scope>
    <source>
        <strain evidence="4 5">MS 17-88</strain>
    </source>
</reference>
<dbReference type="InterPro" id="IPR011010">
    <property type="entry name" value="DNA_brk_join_enz"/>
</dbReference>